<dbReference type="InterPro" id="IPR038595">
    <property type="entry name" value="LOR_sf"/>
</dbReference>
<accession>I3T3D4</accession>
<reference evidence="2" key="1">
    <citation type="submission" date="2012-05" db="EMBL/GenBank/DDBJ databases">
        <authorList>
            <person name="Krishnakumar V."/>
            <person name="Cheung F."/>
            <person name="Xiao Y."/>
            <person name="Chan A."/>
            <person name="Moskal W.A."/>
            <person name="Town C.D."/>
        </authorList>
    </citation>
    <scope>NUCLEOTIDE SEQUENCE</scope>
</reference>
<dbReference type="Gene3D" id="2.40.160.200">
    <property type="entry name" value="LURP1-related"/>
    <property type="match status" value="1"/>
</dbReference>
<evidence type="ECO:0000256" key="1">
    <source>
        <dbReference type="ARBA" id="ARBA00005437"/>
    </source>
</evidence>
<protein>
    <submittedName>
        <fullName evidence="2">Uncharacterized protein</fullName>
    </submittedName>
</protein>
<name>I3T3D4_LOTJA</name>
<comment type="similarity">
    <text evidence="1">Belongs to the LOR family.</text>
</comment>
<dbReference type="PANTHER" id="PTHR31087">
    <property type="match status" value="1"/>
</dbReference>
<dbReference type="PANTHER" id="PTHR31087:SF59">
    <property type="entry name" value="PROTEIN LURP-ONE-RELATED 4"/>
    <property type="match status" value="1"/>
</dbReference>
<dbReference type="EMBL" id="BT147232">
    <property type="protein sequence ID" value="AFK47026.1"/>
    <property type="molecule type" value="mRNA"/>
</dbReference>
<dbReference type="AlphaFoldDB" id="I3T3D4"/>
<dbReference type="Pfam" id="PF04525">
    <property type="entry name" value="LOR"/>
    <property type="match status" value="1"/>
</dbReference>
<dbReference type="InterPro" id="IPR025659">
    <property type="entry name" value="Tubby-like_C"/>
</dbReference>
<sequence length="92" mass="10674">MAKIFPQESTSSECINSERETFTLWMKSLVLHSNGCTVYDSNGDIVYRVDNYDRKGTREVNLMDLRGKVLCTIKKEATSYWKLGRSQILQQF</sequence>
<evidence type="ECO:0000313" key="2">
    <source>
        <dbReference type="EMBL" id="AFK47026.1"/>
    </source>
</evidence>
<dbReference type="InterPro" id="IPR007612">
    <property type="entry name" value="LOR"/>
</dbReference>
<proteinExistence type="evidence at transcript level"/>
<dbReference type="SUPFAM" id="SSF54518">
    <property type="entry name" value="Tubby C-terminal domain-like"/>
    <property type="match status" value="1"/>
</dbReference>
<organism evidence="2">
    <name type="scientific">Lotus japonicus</name>
    <name type="common">Lotus corniculatus var. japonicus</name>
    <dbReference type="NCBI Taxonomy" id="34305"/>
    <lineage>
        <taxon>Eukaryota</taxon>
        <taxon>Viridiplantae</taxon>
        <taxon>Streptophyta</taxon>
        <taxon>Embryophyta</taxon>
        <taxon>Tracheophyta</taxon>
        <taxon>Spermatophyta</taxon>
        <taxon>Magnoliopsida</taxon>
        <taxon>eudicotyledons</taxon>
        <taxon>Gunneridae</taxon>
        <taxon>Pentapetalae</taxon>
        <taxon>rosids</taxon>
        <taxon>fabids</taxon>
        <taxon>Fabales</taxon>
        <taxon>Fabaceae</taxon>
        <taxon>Papilionoideae</taxon>
        <taxon>50 kb inversion clade</taxon>
        <taxon>NPAAA clade</taxon>
        <taxon>Hologalegina</taxon>
        <taxon>robinioid clade</taxon>
        <taxon>Loteae</taxon>
        <taxon>Lotus</taxon>
    </lineage>
</organism>